<evidence type="ECO:0000313" key="6">
    <source>
        <dbReference type="EMBL" id="TRM62894.1"/>
    </source>
</evidence>
<feature type="domain" description="HMG box" evidence="5">
    <location>
        <begin position="72"/>
        <end position="139"/>
    </location>
</feature>
<dbReference type="InterPro" id="IPR036910">
    <property type="entry name" value="HMG_box_dom_sf"/>
</dbReference>
<evidence type="ECO:0000256" key="1">
    <source>
        <dbReference type="ARBA" id="ARBA00023125"/>
    </source>
</evidence>
<comment type="caution">
    <text evidence="6">The sequence shown here is derived from an EMBL/GenBank/DDBJ whole genome shotgun (WGS) entry which is preliminary data.</text>
</comment>
<evidence type="ECO:0000313" key="7">
    <source>
        <dbReference type="Proteomes" id="UP000320762"/>
    </source>
</evidence>
<evidence type="ECO:0000256" key="4">
    <source>
        <dbReference type="SAM" id="MobiDB-lite"/>
    </source>
</evidence>
<dbReference type="GO" id="GO:0000978">
    <property type="term" value="F:RNA polymerase II cis-regulatory region sequence-specific DNA binding"/>
    <property type="evidence" value="ECO:0007669"/>
    <property type="project" value="TreeGrafter"/>
</dbReference>
<accession>A0A550CDM8</accession>
<feature type="DNA-binding region" description="HMG box" evidence="3">
    <location>
        <begin position="72"/>
        <end position="139"/>
    </location>
</feature>
<dbReference type="GO" id="GO:0005634">
    <property type="term" value="C:nucleus"/>
    <property type="evidence" value="ECO:0007669"/>
    <property type="project" value="UniProtKB-UniRule"/>
</dbReference>
<dbReference type="SUPFAM" id="SSF47095">
    <property type="entry name" value="HMG-box"/>
    <property type="match status" value="1"/>
</dbReference>
<keyword evidence="1 3" id="KW-0238">DNA-binding</keyword>
<reference evidence="6 7" key="1">
    <citation type="journal article" date="2019" name="New Phytol.">
        <title>Comparative genomics reveals unique wood-decay strategies and fruiting body development in the Schizophyllaceae.</title>
        <authorList>
            <person name="Almasi E."/>
            <person name="Sahu N."/>
            <person name="Krizsan K."/>
            <person name="Balint B."/>
            <person name="Kovacs G.M."/>
            <person name="Kiss B."/>
            <person name="Cseklye J."/>
            <person name="Drula E."/>
            <person name="Henrissat B."/>
            <person name="Nagy I."/>
            <person name="Chovatia M."/>
            <person name="Adam C."/>
            <person name="LaButti K."/>
            <person name="Lipzen A."/>
            <person name="Riley R."/>
            <person name="Grigoriev I.V."/>
            <person name="Nagy L.G."/>
        </authorList>
    </citation>
    <scope>NUCLEOTIDE SEQUENCE [LARGE SCALE GENOMIC DNA]</scope>
    <source>
        <strain evidence="6 7">NL-1724</strain>
    </source>
</reference>
<proteinExistence type="predicted"/>
<dbReference type="PANTHER" id="PTHR45789">
    <property type="entry name" value="FI18025P1"/>
    <property type="match status" value="1"/>
</dbReference>
<keyword evidence="2 3" id="KW-0539">Nucleus</keyword>
<dbReference type="GO" id="GO:0000981">
    <property type="term" value="F:DNA-binding transcription factor activity, RNA polymerase II-specific"/>
    <property type="evidence" value="ECO:0007669"/>
    <property type="project" value="TreeGrafter"/>
</dbReference>
<dbReference type="AlphaFoldDB" id="A0A550CDM8"/>
<feature type="region of interest" description="Disordered" evidence="4">
    <location>
        <begin position="192"/>
        <end position="328"/>
    </location>
</feature>
<dbReference type="PANTHER" id="PTHR45789:SF2">
    <property type="entry name" value="FI18025P1"/>
    <property type="match status" value="1"/>
</dbReference>
<evidence type="ECO:0000256" key="3">
    <source>
        <dbReference type="PROSITE-ProRule" id="PRU00267"/>
    </source>
</evidence>
<dbReference type="STRING" id="97359.A0A550CDM8"/>
<dbReference type="InterPro" id="IPR009071">
    <property type="entry name" value="HMG_box_dom"/>
</dbReference>
<dbReference type="InterPro" id="IPR051356">
    <property type="entry name" value="SOX/SOX-like_TF"/>
</dbReference>
<dbReference type="Proteomes" id="UP000320762">
    <property type="component" value="Unassembled WGS sequence"/>
</dbReference>
<dbReference type="EMBL" id="VDMD01000011">
    <property type="protein sequence ID" value="TRM62894.1"/>
    <property type="molecule type" value="Genomic_DNA"/>
</dbReference>
<feature type="region of interest" description="Disordered" evidence="4">
    <location>
        <begin position="1"/>
        <end position="75"/>
    </location>
</feature>
<dbReference type="SMART" id="SM00398">
    <property type="entry name" value="HMG"/>
    <property type="match status" value="1"/>
</dbReference>
<protein>
    <recommendedName>
        <fullName evidence="5">HMG box domain-containing protein</fullName>
    </recommendedName>
</protein>
<feature type="compositionally biased region" description="Low complexity" evidence="4">
    <location>
        <begin position="235"/>
        <end position="247"/>
    </location>
</feature>
<evidence type="ECO:0000259" key="5">
    <source>
        <dbReference type="PROSITE" id="PS50118"/>
    </source>
</evidence>
<gene>
    <name evidence="6" type="ORF">BD626DRAFT_42799</name>
</gene>
<dbReference type="OrthoDB" id="6247875at2759"/>
<keyword evidence="7" id="KW-1185">Reference proteome</keyword>
<dbReference type="CDD" id="cd01389">
    <property type="entry name" value="HMG-box_ROX1-like"/>
    <property type="match status" value="1"/>
</dbReference>
<evidence type="ECO:0000256" key="2">
    <source>
        <dbReference type="ARBA" id="ARBA00023242"/>
    </source>
</evidence>
<feature type="compositionally biased region" description="Low complexity" evidence="4">
    <location>
        <begin position="291"/>
        <end position="304"/>
    </location>
</feature>
<feature type="region of interest" description="Disordered" evidence="4">
    <location>
        <begin position="137"/>
        <end position="156"/>
    </location>
</feature>
<dbReference type="PROSITE" id="PS50118">
    <property type="entry name" value="HMG_BOX_2"/>
    <property type="match status" value="1"/>
</dbReference>
<dbReference type="Gene3D" id="1.10.30.10">
    <property type="entry name" value="High mobility group box domain"/>
    <property type="match status" value="1"/>
</dbReference>
<sequence>MPFFDEEPCRTSATLTVHAPKATHPHRPQPPISIEIPPCSPSPSPSPPAAPKPAAASRKPARRRARDDPDHVPRPANAFLLFRSDVLPKIKQSTEHDQRKISEIVSAAWKTASPEVREFYQGRQQELKEEHARAHPNYKYAPRPRGPVQRRQTNRNNAYERARCQLVAELVGLGLEGHALAAEVARRDPELKRMYPVSEPPAGKKRRKAPATRGVEKGQGRSGRRKAQSTSVEDTASAAPTTAAGPSFDYQASPEYPSFIHGWSPGNEPIPQTPVYDPTFAPSSETSPCALSDASSPATSSYSSPPTPLDPHNTWQPVPYGQEPQSIPQPSQYPTLCPPTGNVYAYGPEYGQQQHAMGEYKPNEPYDPYYGGQGVMGEAAFYPQEMIHNFAAPTQYTLPDSGAAYANVSIYQNQLEVGAYQNNYA</sequence>
<feature type="compositionally biased region" description="Pro residues" evidence="4">
    <location>
        <begin position="38"/>
        <end position="51"/>
    </location>
</feature>
<dbReference type="Pfam" id="PF00505">
    <property type="entry name" value="HMG_box"/>
    <property type="match status" value="1"/>
</dbReference>
<name>A0A550CDM8_9AGAR</name>
<organism evidence="6 7">
    <name type="scientific">Schizophyllum amplum</name>
    <dbReference type="NCBI Taxonomy" id="97359"/>
    <lineage>
        <taxon>Eukaryota</taxon>
        <taxon>Fungi</taxon>
        <taxon>Dikarya</taxon>
        <taxon>Basidiomycota</taxon>
        <taxon>Agaricomycotina</taxon>
        <taxon>Agaricomycetes</taxon>
        <taxon>Agaricomycetidae</taxon>
        <taxon>Agaricales</taxon>
        <taxon>Schizophyllaceae</taxon>
        <taxon>Schizophyllum</taxon>
    </lineage>
</organism>